<feature type="compositionally biased region" description="Low complexity" evidence="3">
    <location>
        <begin position="424"/>
        <end position="449"/>
    </location>
</feature>
<dbReference type="InterPro" id="IPR008397">
    <property type="entry name" value="Alginate_lyase_dom"/>
</dbReference>
<evidence type="ECO:0000256" key="3">
    <source>
        <dbReference type="SAM" id="MobiDB-lite"/>
    </source>
</evidence>
<dbReference type="Proteomes" id="UP000807469">
    <property type="component" value="Unassembled WGS sequence"/>
</dbReference>
<protein>
    <submittedName>
        <fullName evidence="6">Chondroitin AC/alginate lyase</fullName>
    </submittedName>
</protein>
<dbReference type="OrthoDB" id="63533at2759"/>
<evidence type="ECO:0000259" key="5">
    <source>
        <dbReference type="Pfam" id="PF05426"/>
    </source>
</evidence>
<evidence type="ECO:0000313" key="6">
    <source>
        <dbReference type="EMBL" id="KAF9473986.1"/>
    </source>
</evidence>
<keyword evidence="1 4" id="KW-0732">Signal</keyword>
<evidence type="ECO:0000313" key="7">
    <source>
        <dbReference type="Proteomes" id="UP000807469"/>
    </source>
</evidence>
<keyword evidence="2 6" id="KW-0456">Lyase</keyword>
<dbReference type="Pfam" id="PF05426">
    <property type="entry name" value="Alginate_lyase"/>
    <property type="match status" value="1"/>
</dbReference>
<dbReference type="GO" id="GO:0042597">
    <property type="term" value="C:periplasmic space"/>
    <property type="evidence" value="ECO:0007669"/>
    <property type="project" value="InterPro"/>
</dbReference>
<evidence type="ECO:0000256" key="4">
    <source>
        <dbReference type="SAM" id="SignalP"/>
    </source>
</evidence>
<comment type="caution">
    <text evidence="6">The sequence shown here is derived from an EMBL/GenBank/DDBJ whole genome shotgun (WGS) entry which is preliminary data.</text>
</comment>
<accession>A0A9P5YU69</accession>
<dbReference type="SUPFAM" id="SSF48230">
    <property type="entry name" value="Chondroitin AC/alginate lyase"/>
    <property type="match status" value="1"/>
</dbReference>
<evidence type="ECO:0000256" key="2">
    <source>
        <dbReference type="ARBA" id="ARBA00023239"/>
    </source>
</evidence>
<feature type="signal peptide" evidence="4">
    <location>
        <begin position="1"/>
        <end position="20"/>
    </location>
</feature>
<name>A0A9P5YU69_9AGAR</name>
<reference evidence="6" key="1">
    <citation type="submission" date="2020-11" db="EMBL/GenBank/DDBJ databases">
        <authorList>
            <consortium name="DOE Joint Genome Institute"/>
            <person name="Ahrendt S."/>
            <person name="Riley R."/>
            <person name="Andreopoulos W."/>
            <person name="Labutti K."/>
            <person name="Pangilinan J."/>
            <person name="Ruiz-Duenas F.J."/>
            <person name="Barrasa J.M."/>
            <person name="Sanchez-Garcia M."/>
            <person name="Camarero S."/>
            <person name="Miyauchi S."/>
            <person name="Serrano A."/>
            <person name="Linde D."/>
            <person name="Babiker R."/>
            <person name="Drula E."/>
            <person name="Ayuso-Fernandez I."/>
            <person name="Pacheco R."/>
            <person name="Padilla G."/>
            <person name="Ferreira P."/>
            <person name="Barriuso J."/>
            <person name="Kellner H."/>
            <person name="Castanera R."/>
            <person name="Alfaro M."/>
            <person name="Ramirez L."/>
            <person name="Pisabarro A.G."/>
            <person name="Kuo A."/>
            <person name="Tritt A."/>
            <person name="Lipzen A."/>
            <person name="He G."/>
            <person name="Yan M."/>
            <person name="Ng V."/>
            <person name="Cullen D."/>
            <person name="Martin F."/>
            <person name="Rosso M.-N."/>
            <person name="Henrissat B."/>
            <person name="Hibbett D."/>
            <person name="Martinez A.T."/>
            <person name="Grigoriev I.V."/>
        </authorList>
    </citation>
    <scope>NUCLEOTIDE SEQUENCE</scope>
    <source>
        <strain evidence="6">CIRM-BRFM 674</strain>
    </source>
</reference>
<evidence type="ECO:0000256" key="1">
    <source>
        <dbReference type="ARBA" id="ARBA00022729"/>
    </source>
</evidence>
<dbReference type="Gene3D" id="1.50.10.100">
    <property type="entry name" value="Chondroitin AC/alginate lyase"/>
    <property type="match status" value="1"/>
</dbReference>
<organism evidence="6 7">
    <name type="scientific">Pholiota conissans</name>
    <dbReference type="NCBI Taxonomy" id="109636"/>
    <lineage>
        <taxon>Eukaryota</taxon>
        <taxon>Fungi</taxon>
        <taxon>Dikarya</taxon>
        <taxon>Basidiomycota</taxon>
        <taxon>Agaricomycotina</taxon>
        <taxon>Agaricomycetes</taxon>
        <taxon>Agaricomycetidae</taxon>
        <taxon>Agaricales</taxon>
        <taxon>Agaricineae</taxon>
        <taxon>Strophariaceae</taxon>
        <taxon>Pholiota</taxon>
    </lineage>
</organism>
<sequence>MRFTLIQCTTLVSVISTAVAQVSFTAYANDFVDPDYILAKNFGANTQAAQASIMAWAGSTAVGGPWSVMDKNVTPPSGNKHDYMSWAPYWWPDCSKVGNTTELTPEQIWVTCPYVSRDGQFNPDGRLVNDVGAFQSMSEAVFYNTLAWVFATGDSKTSYENIVVKFLKAWFLDDATKMNPNLAYGQMQRGPTGQVGSHTGVLDLKAMAKVTSAILILRKGGSTQWTSDLDNQLIAWTKEYITWLETAEIAIEEALATNNHGTFYYNQLAALKVLVNDNAGAKNATNTYFNTLYMNQITASGEQPLEAVRTRPYHYHSYNLAAMITNARIEKYADPSSTVWNKTTAEGATIKTALDFALGLSASATGESKYVEELYPNVAAVAAVYGDAGGKYDAFLKQGEPGFMGEPYILWNQPFALDEASGRVTSTPSSSSPATKSSGKSTSTGKAVSNSTQGSGASSIRASVWVCISALTLGAGFLVF</sequence>
<dbReference type="EMBL" id="MU155404">
    <property type="protein sequence ID" value="KAF9473986.1"/>
    <property type="molecule type" value="Genomic_DNA"/>
</dbReference>
<proteinExistence type="predicted"/>
<keyword evidence="7" id="KW-1185">Reference proteome</keyword>
<dbReference type="InterPro" id="IPR008929">
    <property type="entry name" value="Chondroitin_lyas"/>
</dbReference>
<feature type="chain" id="PRO_5040134730" evidence="4">
    <location>
        <begin position="21"/>
        <end position="480"/>
    </location>
</feature>
<feature type="domain" description="Alginate lyase" evidence="5">
    <location>
        <begin position="67"/>
        <end position="358"/>
    </location>
</feature>
<feature type="region of interest" description="Disordered" evidence="3">
    <location>
        <begin position="421"/>
        <end position="456"/>
    </location>
</feature>
<dbReference type="GO" id="GO:0016829">
    <property type="term" value="F:lyase activity"/>
    <property type="evidence" value="ECO:0007669"/>
    <property type="project" value="UniProtKB-KW"/>
</dbReference>
<gene>
    <name evidence="6" type="ORF">BDN70DRAFT_997350</name>
</gene>
<dbReference type="AlphaFoldDB" id="A0A9P5YU69"/>